<organism evidence="5 6">
    <name type="scientific">Actinocorallia herbida</name>
    <dbReference type="NCBI Taxonomy" id="58109"/>
    <lineage>
        <taxon>Bacteria</taxon>
        <taxon>Bacillati</taxon>
        <taxon>Actinomycetota</taxon>
        <taxon>Actinomycetes</taxon>
        <taxon>Streptosporangiales</taxon>
        <taxon>Thermomonosporaceae</taxon>
        <taxon>Actinocorallia</taxon>
    </lineage>
</organism>
<dbReference type="InterPro" id="IPR017441">
    <property type="entry name" value="Protein_kinase_ATP_BS"/>
</dbReference>
<keyword evidence="5" id="KW-0808">Transferase</keyword>
<feature type="domain" description="Protein kinase" evidence="4">
    <location>
        <begin position="8"/>
        <end position="250"/>
    </location>
</feature>
<dbReference type="SUPFAM" id="SSF56112">
    <property type="entry name" value="Protein kinase-like (PK-like)"/>
    <property type="match status" value="1"/>
</dbReference>
<dbReference type="Gene3D" id="1.10.510.10">
    <property type="entry name" value="Transferase(Phosphotransferase) domain 1"/>
    <property type="match status" value="1"/>
</dbReference>
<evidence type="ECO:0000313" key="6">
    <source>
        <dbReference type="Proteomes" id="UP000272400"/>
    </source>
</evidence>
<dbReference type="CDD" id="cd14014">
    <property type="entry name" value="STKc_PknB_like"/>
    <property type="match status" value="1"/>
</dbReference>
<keyword evidence="1 3" id="KW-0547">Nucleotide-binding</keyword>
<dbReference type="GO" id="GO:0005524">
    <property type="term" value="F:ATP binding"/>
    <property type="evidence" value="ECO:0007669"/>
    <property type="project" value="UniProtKB-UniRule"/>
</dbReference>
<name>A0A3N1CPI5_9ACTN</name>
<dbReference type="Pfam" id="PF00069">
    <property type="entry name" value="Pkinase"/>
    <property type="match status" value="1"/>
</dbReference>
<dbReference type="EMBL" id="RJKE01000001">
    <property type="protein sequence ID" value="ROO83105.1"/>
    <property type="molecule type" value="Genomic_DNA"/>
</dbReference>
<protein>
    <submittedName>
        <fullName evidence="5">Serine/threonine-protein kinase</fullName>
    </submittedName>
</protein>
<keyword evidence="6" id="KW-1185">Reference proteome</keyword>
<dbReference type="GO" id="GO:0004674">
    <property type="term" value="F:protein serine/threonine kinase activity"/>
    <property type="evidence" value="ECO:0007669"/>
    <property type="project" value="TreeGrafter"/>
</dbReference>
<proteinExistence type="predicted"/>
<evidence type="ECO:0000259" key="4">
    <source>
        <dbReference type="PROSITE" id="PS50011"/>
    </source>
</evidence>
<dbReference type="PANTHER" id="PTHR24361">
    <property type="entry name" value="MITOGEN-ACTIVATED KINASE KINASE KINASE"/>
    <property type="match status" value="1"/>
</dbReference>
<dbReference type="Proteomes" id="UP000272400">
    <property type="component" value="Unassembled WGS sequence"/>
</dbReference>
<dbReference type="InterPro" id="IPR008271">
    <property type="entry name" value="Ser/Thr_kinase_AS"/>
</dbReference>
<evidence type="ECO:0000256" key="3">
    <source>
        <dbReference type="PROSITE-ProRule" id="PRU10141"/>
    </source>
</evidence>
<feature type="binding site" evidence="3">
    <location>
        <position position="37"/>
    </location>
    <ligand>
        <name>ATP</name>
        <dbReference type="ChEBI" id="CHEBI:30616"/>
    </ligand>
</feature>
<dbReference type="InterPro" id="IPR011009">
    <property type="entry name" value="Kinase-like_dom_sf"/>
</dbReference>
<evidence type="ECO:0000256" key="1">
    <source>
        <dbReference type="ARBA" id="ARBA00022741"/>
    </source>
</evidence>
<gene>
    <name evidence="5" type="ORF">EDD29_0596</name>
</gene>
<evidence type="ECO:0000313" key="5">
    <source>
        <dbReference type="EMBL" id="ROO83105.1"/>
    </source>
</evidence>
<comment type="caution">
    <text evidence="5">The sequence shown here is derived from an EMBL/GenBank/DDBJ whole genome shotgun (WGS) entry which is preliminary data.</text>
</comment>
<dbReference type="RefSeq" id="WP_170201274.1">
    <property type="nucleotide sequence ID" value="NZ_RJKE01000001.1"/>
</dbReference>
<dbReference type="PROSITE" id="PS00108">
    <property type="entry name" value="PROTEIN_KINASE_ST"/>
    <property type="match status" value="1"/>
</dbReference>
<dbReference type="InterPro" id="IPR000719">
    <property type="entry name" value="Prot_kinase_dom"/>
</dbReference>
<accession>A0A3N1CPI5</accession>
<dbReference type="GO" id="GO:0005737">
    <property type="term" value="C:cytoplasm"/>
    <property type="evidence" value="ECO:0007669"/>
    <property type="project" value="TreeGrafter"/>
</dbReference>
<reference evidence="5 6" key="1">
    <citation type="submission" date="2018-11" db="EMBL/GenBank/DDBJ databases">
        <title>Sequencing the genomes of 1000 actinobacteria strains.</title>
        <authorList>
            <person name="Klenk H.-P."/>
        </authorList>
    </citation>
    <scope>NUCLEOTIDE SEQUENCE [LARGE SCALE GENOMIC DNA]</scope>
    <source>
        <strain evidence="5 6">DSM 44254</strain>
    </source>
</reference>
<dbReference type="Gene3D" id="3.30.200.20">
    <property type="entry name" value="Phosphorylase Kinase, domain 1"/>
    <property type="match status" value="1"/>
</dbReference>
<dbReference type="AlphaFoldDB" id="A0A3N1CPI5"/>
<keyword evidence="2 3" id="KW-0067">ATP-binding</keyword>
<sequence length="556" mass="58875">MSWQAPGYDEIRELGTGAHGRVVLAVDKMTGTYRAIKYVTRRPDLLKAEAATLASLDDPHVAKVHQVLDGPGEEAAIVMEAVEGHSLRAVLDKHGHLEPVAALYVLKGSLLGLGAAHAAGIVHRDYKPANVIVGPDGVSKLVDFGIAVPDGETGRAGTPTYMAPEQWTGGPASPATDVYAATCVFFECLAGMKPFDAYDLADLQQQHQNTAPPVERVPQYLRELTVRGLAKFPAQRPVDAFAFVRQVEKVARKAYGRHWERRGAAALAAAGGFAGGLVLAAGTGSTTVGSVTSFSSQIGSRGLLGKIGVVQASIVTTAAVIAGTAGFLVYSASGEAPEPQPTLVQAAPVAKVEVQFVQEDTTTERVTVPTVIGIADPIVAEKVNATLRAPVDRQLTEARGMRTGQDVLRLEAKVGLQTEDLLSVGYEYGIEPADTATGNWAKNFWTRFAVTVDLRSGADIGPRRMFPATSLPALAERITAAADDQAAACFAEAPLRLTPATLDEVLRPVLQKNAIRADLYLGTKEHSQACRVVSVRLPYKGVEKLMTPLVRAAAGR</sequence>
<dbReference type="InterPro" id="IPR053235">
    <property type="entry name" value="Ser_Thr_kinase"/>
</dbReference>
<keyword evidence="5" id="KW-0418">Kinase</keyword>
<dbReference type="PROSITE" id="PS00107">
    <property type="entry name" value="PROTEIN_KINASE_ATP"/>
    <property type="match status" value="1"/>
</dbReference>
<dbReference type="PROSITE" id="PS50011">
    <property type="entry name" value="PROTEIN_KINASE_DOM"/>
    <property type="match status" value="1"/>
</dbReference>
<evidence type="ECO:0000256" key="2">
    <source>
        <dbReference type="ARBA" id="ARBA00022840"/>
    </source>
</evidence>